<feature type="domain" description="2Fe-2S ferredoxin-type" evidence="5">
    <location>
        <begin position="1"/>
        <end position="77"/>
    </location>
</feature>
<dbReference type="SUPFAM" id="SSF47741">
    <property type="entry name" value="CO dehydrogenase ISP C-domain like"/>
    <property type="match status" value="1"/>
</dbReference>
<reference evidence="6 7" key="1">
    <citation type="submission" date="2020-06" db="EMBL/GenBank/DDBJ databases">
        <title>Rhizobium sp.nov. isolated from the tomato plant.</title>
        <authorList>
            <person name="Thin K.K."/>
            <person name="Zhang X."/>
            <person name="He S."/>
        </authorList>
    </citation>
    <scope>NUCLEOTIDE SEQUENCE [LARGE SCALE GENOMIC DNA]</scope>
    <source>
        <strain evidence="6 7">DBTS2</strain>
    </source>
</reference>
<evidence type="ECO:0000313" key="6">
    <source>
        <dbReference type="EMBL" id="NVP57017.1"/>
    </source>
</evidence>
<evidence type="ECO:0000313" key="7">
    <source>
        <dbReference type="Proteomes" id="UP000659172"/>
    </source>
</evidence>
<keyword evidence="4" id="KW-0411">Iron-sulfur</keyword>
<dbReference type="PROSITE" id="PS51085">
    <property type="entry name" value="2FE2S_FER_2"/>
    <property type="match status" value="1"/>
</dbReference>
<evidence type="ECO:0000256" key="3">
    <source>
        <dbReference type="ARBA" id="ARBA00023004"/>
    </source>
</evidence>
<dbReference type="InterPro" id="IPR036010">
    <property type="entry name" value="2Fe-2S_ferredoxin-like_sf"/>
</dbReference>
<keyword evidence="7" id="KW-1185">Reference proteome</keyword>
<evidence type="ECO:0000256" key="4">
    <source>
        <dbReference type="ARBA" id="ARBA00023014"/>
    </source>
</evidence>
<comment type="caution">
    <text evidence="6">The sequence shown here is derived from an EMBL/GenBank/DDBJ whole genome shotgun (WGS) entry which is preliminary data.</text>
</comment>
<dbReference type="InterPro" id="IPR001041">
    <property type="entry name" value="2Fe-2S_ferredoxin-type"/>
</dbReference>
<gene>
    <name evidence="6" type="ORF">HV823_17310</name>
</gene>
<evidence type="ECO:0000259" key="5">
    <source>
        <dbReference type="PROSITE" id="PS51085"/>
    </source>
</evidence>
<protein>
    <submittedName>
        <fullName evidence="6">2Fe-2S iron-sulfur cluster binding domain-containing protein</fullName>
    </submittedName>
</protein>
<evidence type="ECO:0000256" key="2">
    <source>
        <dbReference type="ARBA" id="ARBA00022723"/>
    </source>
</evidence>
<name>A0ABX2QJF0_9HYPH</name>
<dbReference type="Pfam" id="PF01799">
    <property type="entry name" value="Fer2_2"/>
    <property type="match status" value="1"/>
</dbReference>
<dbReference type="EMBL" id="JABXYK010000010">
    <property type="protein sequence ID" value="NVP57017.1"/>
    <property type="molecule type" value="Genomic_DNA"/>
</dbReference>
<dbReference type="RefSeq" id="WP_176950977.1">
    <property type="nucleotide sequence ID" value="NZ_JABXYK010000010.1"/>
</dbReference>
<dbReference type="InterPro" id="IPR012675">
    <property type="entry name" value="Beta-grasp_dom_sf"/>
</dbReference>
<dbReference type="InterPro" id="IPR002888">
    <property type="entry name" value="2Fe-2S-bd"/>
</dbReference>
<keyword evidence="1" id="KW-0001">2Fe-2S</keyword>
<dbReference type="Pfam" id="PF00111">
    <property type="entry name" value="Fer2"/>
    <property type="match status" value="1"/>
</dbReference>
<dbReference type="InterPro" id="IPR051452">
    <property type="entry name" value="Diverse_Oxidoreductases"/>
</dbReference>
<organism evidence="6 7">
    <name type="scientific">Mycoplana rhizolycopersici</name>
    <dbReference type="NCBI Taxonomy" id="2746702"/>
    <lineage>
        <taxon>Bacteria</taxon>
        <taxon>Pseudomonadati</taxon>
        <taxon>Pseudomonadota</taxon>
        <taxon>Alphaproteobacteria</taxon>
        <taxon>Hyphomicrobiales</taxon>
        <taxon>Rhizobiaceae</taxon>
        <taxon>Mycoplana</taxon>
    </lineage>
</organism>
<dbReference type="Proteomes" id="UP000659172">
    <property type="component" value="Unassembled WGS sequence"/>
</dbReference>
<dbReference type="SUPFAM" id="SSF54292">
    <property type="entry name" value="2Fe-2S ferredoxin-like"/>
    <property type="match status" value="1"/>
</dbReference>
<dbReference type="Gene3D" id="1.10.150.120">
    <property type="entry name" value="[2Fe-2S]-binding domain"/>
    <property type="match status" value="1"/>
</dbReference>
<dbReference type="InterPro" id="IPR036884">
    <property type="entry name" value="2Fe-2S-bd_dom_sf"/>
</dbReference>
<dbReference type="PANTHER" id="PTHR44379">
    <property type="entry name" value="OXIDOREDUCTASE WITH IRON-SULFUR SUBUNIT"/>
    <property type="match status" value="1"/>
</dbReference>
<evidence type="ECO:0000256" key="1">
    <source>
        <dbReference type="ARBA" id="ARBA00022714"/>
    </source>
</evidence>
<proteinExistence type="predicted"/>
<dbReference type="Gene3D" id="3.10.20.30">
    <property type="match status" value="1"/>
</dbReference>
<keyword evidence="2" id="KW-0479">Metal-binding</keyword>
<dbReference type="PANTHER" id="PTHR44379:SF6">
    <property type="entry name" value="BLR6046 PROTEIN"/>
    <property type="match status" value="1"/>
</dbReference>
<keyword evidence="3" id="KW-0408">Iron</keyword>
<sequence>MNGQPRCRINGSDVVLAADEPLLFTLRNRLGLKAVRFGCGLEQCGACVVLIDGEARPSCSLPASALDGRTVVTPEAIGRDRVGAALLSAFELEQAGQCGYCLAGIVMSAFALLARETNPSRARIIEALDGHLCRCGAHTTILRAVERAAEMLGEPSA</sequence>
<accession>A0ABX2QJF0</accession>